<dbReference type="AlphaFoldDB" id="F9Y8D2"/>
<dbReference type="SUPFAM" id="SSF53774">
    <property type="entry name" value="Glutaminase/Asparaginase"/>
    <property type="match status" value="1"/>
</dbReference>
<evidence type="ECO:0000313" key="6">
    <source>
        <dbReference type="Proteomes" id="UP000000692"/>
    </source>
</evidence>
<dbReference type="InterPro" id="IPR037152">
    <property type="entry name" value="L-asparaginase_N_sf"/>
</dbReference>
<feature type="domain" description="L-asparaginase N-terminal" evidence="3">
    <location>
        <begin position="49"/>
        <end position="205"/>
    </location>
</feature>
<accession>F9Y8D2</accession>
<dbReference type="InterPro" id="IPR040919">
    <property type="entry name" value="Asparaginase_C"/>
</dbReference>
<dbReference type="PIRSF" id="PIRSF500176">
    <property type="entry name" value="L_ASNase"/>
    <property type="match status" value="1"/>
</dbReference>
<feature type="active site" description="O-isoaspartyl threonine intermediate" evidence="1">
    <location>
        <position position="56"/>
    </location>
</feature>
<gene>
    <name evidence="5" type="primary">ansA</name>
    <name evidence="5" type="ordered locus">KVU_0102</name>
</gene>
<dbReference type="PANTHER" id="PTHR11707">
    <property type="entry name" value="L-ASPARAGINASE"/>
    <property type="match status" value="1"/>
</dbReference>
<dbReference type="PRINTS" id="PR00139">
    <property type="entry name" value="ASNGLNASE"/>
</dbReference>
<dbReference type="EMBL" id="CP002018">
    <property type="protein sequence ID" value="AEM39941.1"/>
    <property type="molecule type" value="Genomic_DNA"/>
</dbReference>
<organism evidence="5 6">
    <name type="scientific">Ketogulonicigenium vulgare (strain WSH-001)</name>
    <dbReference type="NCBI Taxonomy" id="759362"/>
    <lineage>
        <taxon>Bacteria</taxon>
        <taxon>Pseudomonadati</taxon>
        <taxon>Pseudomonadota</taxon>
        <taxon>Alphaproteobacteria</taxon>
        <taxon>Rhodobacterales</taxon>
        <taxon>Roseobacteraceae</taxon>
        <taxon>Ketogulonicigenium</taxon>
    </lineage>
</organism>
<dbReference type="Pfam" id="PF17763">
    <property type="entry name" value="Asparaginase_C"/>
    <property type="match status" value="1"/>
</dbReference>
<dbReference type="InterPro" id="IPR027473">
    <property type="entry name" value="L-asparaginase_C"/>
</dbReference>
<feature type="domain" description="Asparaginase/glutaminase C-terminal" evidence="4">
    <location>
        <begin position="220"/>
        <end position="315"/>
    </location>
</feature>
<protein>
    <submittedName>
        <fullName evidence="5">Cytoplasmic asparaginase I</fullName>
        <ecNumber evidence="5">3.5.1.1</ecNumber>
    </submittedName>
</protein>
<evidence type="ECO:0000256" key="1">
    <source>
        <dbReference type="PIRSR" id="PIRSR001220-1"/>
    </source>
</evidence>
<keyword evidence="5" id="KW-0378">Hydrolase</keyword>
<dbReference type="Gene3D" id="3.40.50.40">
    <property type="match status" value="1"/>
</dbReference>
<dbReference type="PROSITE" id="PS51732">
    <property type="entry name" value="ASN_GLN_ASE_3"/>
    <property type="match status" value="1"/>
</dbReference>
<dbReference type="Pfam" id="PF00710">
    <property type="entry name" value="Asparaginase"/>
    <property type="match status" value="1"/>
</dbReference>
<dbReference type="GO" id="GO:0004067">
    <property type="term" value="F:asparaginase activity"/>
    <property type="evidence" value="ECO:0007669"/>
    <property type="project" value="UniProtKB-UniRule"/>
</dbReference>
<dbReference type="Gene3D" id="3.40.50.1170">
    <property type="entry name" value="L-asparaginase, N-terminal domain"/>
    <property type="match status" value="1"/>
</dbReference>
<evidence type="ECO:0000256" key="2">
    <source>
        <dbReference type="PIRSR" id="PIRSR001220-2"/>
    </source>
</evidence>
<feature type="binding site" evidence="2">
    <location>
        <position position="92"/>
    </location>
    <ligand>
        <name>substrate</name>
    </ligand>
</feature>
<dbReference type="OrthoDB" id="9788068at2"/>
<dbReference type="PIRSF" id="PIRSF001220">
    <property type="entry name" value="L-ASNase_gatD"/>
    <property type="match status" value="1"/>
</dbReference>
<dbReference type="InterPro" id="IPR027474">
    <property type="entry name" value="L-asparaginase_N"/>
</dbReference>
<keyword evidence="6" id="KW-1185">Reference proteome</keyword>
<dbReference type="HOGENOM" id="CLU_019134_2_3_5"/>
<sequence length="319" mass="33222">MTIAPLLPPYFIAFAYRLVGLPCALRLTDAPASESLRPKARFKGIIMSLLIHTGGTIGMVPGPDGLTPGEGIVEAAVGKRARVVSFDPLLDSADVGPSHWNNLLDLIEAENGPVVITHGTDTMAYTGAALAQALVGWPHPVVLTGAMHPLGLQLDAEANLELALAVTPPAGVWLAFADQLLPAGHLVKADSSGDKAFRAVAVQDMPEAIWEKRRFAQKRLAVLTLSPGLPVTMLEAALAELDAAVLRVFGAGTIPSDPGIEAALTNAQIPLRAVTTCENGGLAKGAYAAGAALWRAGVENGEAETPEAALINLWLRLPA</sequence>
<dbReference type="PATRIC" id="fig|759362.5.peg.109"/>
<dbReference type="PANTHER" id="PTHR11707:SF28">
    <property type="entry name" value="60 KDA LYSOPHOSPHOLIPASE"/>
    <property type="match status" value="1"/>
</dbReference>
<proteinExistence type="predicted"/>
<dbReference type="InterPro" id="IPR006034">
    <property type="entry name" value="Asparaginase/glutaminase-like"/>
</dbReference>
<reference evidence="5 6" key="1">
    <citation type="journal article" date="2011" name="J. Bacteriol.">
        <title>Complete genome sequence of the industrial strain Ketogulonicigenium vulgare WSH-001.</title>
        <authorList>
            <person name="Liu L."/>
            <person name="Li Y."/>
            <person name="Zhang J."/>
            <person name="Zhou Z."/>
            <person name="Liu J."/>
            <person name="Li X."/>
            <person name="Zhou J."/>
            <person name="Du G."/>
            <person name="Wang L."/>
            <person name="Chen J."/>
        </authorList>
    </citation>
    <scope>NUCLEOTIDE SEQUENCE [LARGE SCALE GENOMIC DNA]</scope>
    <source>
        <strain evidence="5 6">WSH-001</strain>
    </source>
</reference>
<dbReference type="SFLD" id="SFLDS00057">
    <property type="entry name" value="Glutaminase/Asparaginase"/>
    <property type="match status" value="1"/>
</dbReference>
<evidence type="ECO:0000313" key="5">
    <source>
        <dbReference type="EMBL" id="AEM39941.1"/>
    </source>
</evidence>
<dbReference type="EC" id="3.5.1.1" evidence="5"/>
<name>F9Y8D2_KETVW</name>
<dbReference type="eggNOG" id="COG0252">
    <property type="taxonomic scope" value="Bacteria"/>
</dbReference>
<dbReference type="InterPro" id="IPR036152">
    <property type="entry name" value="Asp/glu_Ase-like_sf"/>
</dbReference>
<evidence type="ECO:0000259" key="3">
    <source>
        <dbReference type="Pfam" id="PF00710"/>
    </source>
</evidence>
<dbReference type="KEGG" id="kvl:KVU_0102"/>
<dbReference type="Proteomes" id="UP000000692">
    <property type="component" value="Chromosome"/>
</dbReference>
<feature type="binding site" evidence="2">
    <location>
        <begin position="120"/>
        <end position="121"/>
    </location>
    <ligand>
        <name>substrate</name>
    </ligand>
</feature>
<evidence type="ECO:0000259" key="4">
    <source>
        <dbReference type="Pfam" id="PF17763"/>
    </source>
</evidence>
<dbReference type="SMART" id="SM00870">
    <property type="entry name" value="Asparaginase"/>
    <property type="match status" value="1"/>
</dbReference>